<evidence type="ECO:0008006" key="6">
    <source>
        <dbReference type="Google" id="ProtNLM"/>
    </source>
</evidence>
<evidence type="ECO:0000259" key="2">
    <source>
        <dbReference type="Pfam" id="PF14606"/>
    </source>
</evidence>
<protein>
    <recommendedName>
        <fullName evidence="6">SGNH hydrolase-type esterase domain-containing protein</fullName>
    </recommendedName>
</protein>
<gene>
    <name evidence="4" type="ORF">M9Y10_021271</name>
</gene>
<dbReference type="SUPFAM" id="SSF52266">
    <property type="entry name" value="SGNH hydrolase"/>
    <property type="match status" value="1"/>
</dbReference>
<dbReference type="InterPro" id="IPR036514">
    <property type="entry name" value="SGNH_hydro_sf"/>
</dbReference>
<comment type="caution">
    <text evidence="4">The sequence shown here is derived from an EMBL/GenBank/DDBJ whole genome shotgun (WGS) entry which is preliminary data.</text>
</comment>
<feature type="domain" description="SGNH hydrolase-type esterase N-terminal" evidence="3">
    <location>
        <begin position="23"/>
        <end position="168"/>
    </location>
</feature>
<dbReference type="Gene3D" id="3.40.50.1110">
    <property type="entry name" value="SGNH hydrolase"/>
    <property type="match status" value="1"/>
</dbReference>
<feature type="chain" id="PRO_5047089607" description="SGNH hydrolase-type esterase domain-containing protein" evidence="1">
    <location>
        <begin position="18"/>
        <end position="363"/>
    </location>
</feature>
<accession>A0ABR2HDH6</accession>
<evidence type="ECO:0000259" key="3">
    <source>
        <dbReference type="Pfam" id="PF14607"/>
    </source>
</evidence>
<keyword evidence="1" id="KW-0732">Signal</keyword>
<sequence length="363" mass="41461">MILISLLYIFSYSRVTHDPLTEPNFPVIQNQGFTAELNKSYTRLPERAKSIVRDALWQLSLNSAGLAIYFKTDATDIWVQYYATDPFSMPHMAQTGVSGVDLLAKNETGQWSSVLQSFSFSEQKQQIAYAFTGIRKSSDEQGFEYRLYLPLYNTINDLLIYVNDGASFTWIEKDYRLPIVMYGTSILQGCCSSRPINSFTNIIQRHFDMPVLNFGFSGNGKLEEPVINFIVENDAALYILDCIPNIANYAKATIKNLIINAVHQIRSARPKVPILITEFAGYSYQEVNPDGWNRVVNSNAAQKEGYDSLIAEGQENLYYLTREEIGLTKDSWTDWIHPNNYGMRIYSQAYIKKIQEILDKSKK</sequence>
<evidence type="ECO:0000313" key="4">
    <source>
        <dbReference type="EMBL" id="KAK8845092.1"/>
    </source>
</evidence>
<evidence type="ECO:0000256" key="1">
    <source>
        <dbReference type="SAM" id="SignalP"/>
    </source>
</evidence>
<dbReference type="Pfam" id="PF14607">
    <property type="entry name" value="GxDLY"/>
    <property type="match status" value="1"/>
</dbReference>
<dbReference type="Proteomes" id="UP001470230">
    <property type="component" value="Unassembled WGS sequence"/>
</dbReference>
<keyword evidence="5" id="KW-1185">Reference proteome</keyword>
<dbReference type="InterPro" id="IPR032740">
    <property type="entry name" value="GxDLY"/>
</dbReference>
<proteinExistence type="predicted"/>
<dbReference type="Gene3D" id="2.60.120.260">
    <property type="entry name" value="Galactose-binding domain-like"/>
    <property type="match status" value="1"/>
</dbReference>
<dbReference type="Pfam" id="PF14606">
    <property type="entry name" value="Lipase_GDSL_3"/>
    <property type="match status" value="1"/>
</dbReference>
<reference evidence="4 5" key="1">
    <citation type="submission" date="2024-04" db="EMBL/GenBank/DDBJ databases">
        <title>Tritrichomonas musculus Genome.</title>
        <authorList>
            <person name="Alves-Ferreira E."/>
            <person name="Grigg M."/>
            <person name="Lorenzi H."/>
            <person name="Galac M."/>
        </authorList>
    </citation>
    <scope>NUCLEOTIDE SEQUENCE [LARGE SCALE GENOMIC DNA]</scope>
    <source>
        <strain evidence="4 5">EAF2021</strain>
    </source>
</reference>
<name>A0ABR2HDH6_9EUKA</name>
<dbReference type="InterPro" id="IPR013830">
    <property type="entry name" value="SGNH_hydro"/>
</dbReference>
<evidence type="ECO:0000313" key="5">
    <source>
        <dbReference type="Proteomes" id="UP001470230"/>
    </source>
</evidence>
<feature type="domain" description="SGNH hydrolase-type esterase" evidence="2">
    <location>
        <begin position="178"/>
        <end position="355"/>
    </location>
</feature>
<dbReference type="EMBL" id="JAPFFF010000031">
    <property type="protein sequence ID" value="KAK8845092.1"/>
    <property type="molecule type" value="Genomic_DNA"/>
</dbReference>
<organism evidence="4 5">
    <name type="scientific">Tritrichomonas musculus</name>
    <dbReference type="NCBI Taxonomy" id="1915356"/>
    <lineage>
        <taxon>Eukaryota</taxon>
        <taxon>Metamonada</taxon>
        <taxon>Parabasalia</taxon>
        <taxon>Tritrichomonadida</taxon>
        <taxon>Tritrichomonadidae</taxon>
        <taxon>Tritrichomonas</taxon>
    </lineage>
</organism>
<feature type="signal peptide" evidence="1">
    <location>
        <begin position="1"/>
        <end position="17"/>
    </location>
</feature>